<evidence type="ECO:0000313" key="9">
    <source>
        <dbReference type="WBParaSite" id="PSAMB.scaffold6547size9260.g28720.t1"/>
    </source>
</evidence>
<dbReference type="Gene3D" id="2.70.40.10">
    <property type="match status" value="1"/>
</dbReference>
<dbReference type="Proteomes" id="UP000887566">
    <property type="component" value="Unplaced"/>
</dbReference>
<dbReference type="GO" id="GO:0046081">
    <property type="term" value="P:dUTP catabolic process"/>
    <property type="evidence" value="ECO:0007669"/>
    <property type="project" value="UniProtKB-UniRule"/>
</dbReference>
<evidence type="ECO:0000256" key="2">
    <source>
        <dbReference type="ARBA" id="ARBA00006581"/>
    </source>
</evidence>
<dbReference type="InterPro" id="IPR008181">
    <property type="entry name" value="dUTPase"/>
</dbReference>
<comment type="similarity">
    <text evidence="2 5">Belongs to the dUTPase family.</text>
</comment>
<dbReference type="CDD" id="cd07557">
    <property type="entry name" value="trimeric_dUTPase"/>
    <property type="match status" value="1"/>
</dbReference>
<dbReference type="WBParaSite" id="PSAMB.scaffold6547size9260.g28720.t1">
    <property type="protein sequence ID" value="PSAMB.scaffold6547size9260.g28720.t1"/>
    <property type="gene ID" value="PSAMB.scaffold6547size9260.g28720"/>
</dbReference>
<name>A0A914X3S5_9BILA</name>
<dbReference type="PANTHER" id="PTHR11241:SF0">
    <property type="entry name" value="DEOXYURIDINE 5'-TRIPHOSPHATE NUCLEOTIDOHYDROLASE"/>
    <property type="match status" value="1"/>
</dbReference>
<keyword evidence="3 5" id="KW-0378">Hydrolase</keyword>
<dbReference type="Pfam" id="PF00692">
    <property type="entry name" value="dUTPase"/>
    <property type="match status" value="1"/>
</dbReference>
<feature type="transmembrane region" description="Helical" evidence="6">
    <location>
        <begin position="189"/>
        <end position="210"/>
    </location>
</feature>
<keyword evidence="5" id="KW-0460">Magnesium</keyword>
<keyword evidence="8" id="KW-1185">Reference proteome</keyword>
<dbReference type="InterPro" id="IPR029054">
    <property type="entry name" value="dUTPase-like"/>
</dbReference>
<protein>
    <recommendedName>
        <fullName evidence="5">Deoxyuridine 5'-triphosphate nucleotidohydrolase</fullName>
        <shortName evidence="5">dUTPase</shortName>
        <ecNumber evidence="5">3.6.1.23</ecNumber>
    </recommendedName>
    <alternativeName>
        <fullName evidence="5">dUTP pyrophosphatase</fullName>
    </alternativeName>
</protein>
<evidence type="ECO:0000256" key="1">
    <source>
        <dbReference type="ARBA" id="ARBA00005142"/>
    </source>
</evidence>
<reference evidence="9" key="1">
    <citation type="submission" date="2022-11" db="UniProtKB">
        <authorList>
            <consortium name="WormBaseParasite"/>
        </authorList>
    </citation>
    <scope>IDENTIFICATION</scope>
</reference>
<feature type="domain" description="dUTPase-like" evidence="7">
    <location>
        <begin position="71"/>
        <end position="145"/>
    </location>
</feature>
<accession>A0A914X3S5</accession>
<comment type="cofactor">
    <cofactor evidence="5">
        <name>Mg(2+)</name>
        <dbReference type="ChEBI" id="CHEBI:18420"/>
    </cofactor>
</comment>
<proteinExistence type="inferred from homology"/>
<dbReference type="InterPro" id="IPR033704">
    <property type="entry name" value="dUTPase_trimeric"/>
</dbReference>
<keyword evidence="5" id="KW-0479">Metal-binding</keyword>
<evidence type="ECO:0000256" key="5">
    <source>
        <dbReference type="RuleBase" id="RU367024"/>
    </source>
</evidence>
<organism evidence="8 9">
    <name type="scientific">Plectus sambesii</name>
    <dbReference type="NCBI Taxonomy" id="2011161"/>
    <lineage>
        <taxon>Eukaryota</taxon>
        <taxon>Metazoa</taxon>
        <taxon>Ecdysozoa</taxon>
        <taxon>Nematoda</taxon>
        <taxon>Chromadorea</taxon>
        <taxon>Plectida</taxon>
        <taxon>Plectina</taxon>
        <taxon>Plectoidea</taxon>
        <taxon>Plectidae</taxon>
        <taxon>Plectus</taxon>
    </lineage>
</organism>
<dbReference type="GO" id="GO:0004170">
    <property type="term" value="F:dUTP diphosphatase activity"/>
    <property type="evidence" value="ECO:0007669"/>
    <property type="project" value="UniProtKB-UniRule"/>
</dbReference>
<dbReference type="PANTHER" id="PTHR11241">
    <property type="entry name" value="DEOXYURIDINE 5'-TRIPHOSPHATE NUCLEOTIDOHYDROLASE"/>
    <property type="match status" value="1"/>
</dbReference>
<keyword evidence="4 5" id="KW-0546">Nucleotide metabolism</keyword>
<keyword evidence="6" id="KW-0472">Membrane</keyword>
<dbReference type="GO" id="GO:0000287">
    <property type="term" value="F:magnesium ion binding"/>
    <property type="evidence" value="ECO:0007669"/>
    <property type="project" value="UniProtKB-UniRule"/>
</dbReference>
<evidence type="ECO:0000256" key="4">
    <source>
        <dbReference type="ARBA" id="ARBA00023080"/>
    </source>
</evidence>
<dbReference type="InterPro" id="IPR036157">
    <property type="entry name" value="dUTPase-like_sf"/>
</dbReference>
<sequence>MASKKKIYVITEHLLQQYKRRLKLTDNPAINALMNAESEFQSGHLLKLPISQRKEIIADLLYRLRQAQEKYVSVMQDEGYYGALAARSGHANKFGVQIHPGTLDPDFSGFVRCIAFNQGREKFDIKRDEAICQLIVQKVNDVKLVRSEHRFVYDEVHVASKAWDRRRSAFASNSFKREKKANVKMLKRITLTVCHIRFAFISLLVCIASIL</sequence>
<dbReference type="AlphaFoldDB" id="A0A914X3S5"/>
<keyword evidence="6" id="KW-0812">Transmembrane</keyword>
<evidence type="ECO:0000313" key="8">
    <source>
        <dbReference type="Proteomes" id="UP000887566"/>
    </source>
</evidence>
<comment type="catalytic activity">
    <reaction evidence="5">
        <text>dUTP + H2O = dUMP + diphosphate + H(+)</text>
        <dbReference type="Rhea" id="RHEA:10248"/>
        <dbReference type="ChEBI" id="CHEBI:15377"/>
        <dbReference type="ChEBI" id="CHEBI:15378"/>
        <dbReference type="ChEBI" id="CHEBI:33019"/>
        <dbReference type="ChEBI" id="CHEBI:61555"/>
        <dbReference type="ChEBI" id="CHEBI:246422"/>
        <dbReference type="EC" id="3.6.1.23"/>
    </reaction>
</comment>
<dbReference type="EC" id="3.6.1.23" evidence="5"/>
<dbReference type="GO" id="GO:0006226">
    <property type="term" value="P:dUMP biosynthetic process"/>
    <property type="evidence" value="ECO:0007669"/>
    <property type="project" value="UniProtKB-UniRule"/>
</dbReference>
<evidence type="ECO:0000256" key="3">
    <source>
        <dbReference type="ARBA" id="ARBA00022801"/>
    </source>
</evidence>
<comment type="function">
    <text evidence="5">Involved in nucleotide metabolism via production of dUMP, the immediate precursor of thymidine nucleotides, and decreases the intracellular concentration of dUTP so that uracil cannot be incorporated into DNA.</text>
</comment>
<keyword evidence="6" id="KW-1133">Transmembrane helix</keyword>
<dbReference type="SUPFAM" id="SSF51283">
    <property type="entry name" value="dUTPase-like"/>
    <property type="match status" value="1"/>
</dbReference>
<comment type="pathway">
    <text evidence="1 5">Pyrimidine metabolism; dUMP biosynthesis; dUMP from dCTP (dUTP route): step 2/2.</text>
</comment>
<evidence type="ECO:0000256" key="6">
    <source>
        <dbReference type="SAM" id="Phobius"/>
    </source>
</evidence>
<evidence type="ECO:0000259" key="7">
    <source>
        <dbReference type="Pfam" id="PF00692"/>
    </source>
</evidence>